<evidence type="ECO:0000313" key="7">
    <source>
        <dbReference type="Proteomes" id="UP001497623"/>
    </source>
</evidence>
<dbReference type="FunFam" id="1.10.10.10:FF:000352">
    <property type="entry name" value="Forkhead box Q2"/>
    <property type="match status" value="1"/>
</dbReference>
<feature type="DNA-binding region" description="Fork-head" evidence="3">
    <location>
        <begin position="185"/>
        <end position="277"/>
    </location>
</feature>
<dbReference type="PROSITE" id="PS00658">
    <property type="entry name" value="FORK_HEAD_2"/>
    <property type="match status" value="1"/>
</dbReference>
<dbReference type="InterPro" id="IPR036388">
    <property type="entry name" value="WH-like_DNA-bd_sf"/>
</dbReference>
<name>A0AAV2SV77_MEGNR</name>
<dbReference type="Gene3D" id="1.10.10.10">
    <property type="entry name" value="Winged helix-like DNA-binding domain superfamily/Winged helix DNA-binding domain"/>
    <property type="match status" value="1"/>
</dbReference>
<feature type="compositionally biased region" description="Polar residues" evidence="4">
    <location>
        <begin position="317"/>
        <end position="338"/>
    </location>
</feature>
<reference evidence="6 7" key="1">
    <citation type="submission" date="2024-05" db="EMBL/GenBank/DDBJ databases">
        <authorList>
            <person name="Wallberg A."/>
        </authorList>
    </citation>
    <scope>NUCLEOTIDE SEQUENCE [LARGE SCALE GENOMIC DNA]</scope>
</reference>
<evidence type="ECO:0000256" key="2">
    <source>
        <dbReference type="ARBA" id="ARBA00023242"/>
    </source>
</evidence>
<organism evidence="6 7">
    <name type="scientific">Meganyctiphanes norvegica</name>
    <name type="common">Northern krill</name>
    <name type="synonym">Thysanopoda norvegica</name>
    <dbReference type="NCBI Taxonomy" id="48144"/>
    <lineage>
        <taxon>Eukaryota</taxon>
        <taxon>Metazoa</taxon>
        <taxon>Ecdysozoa</taxon>
        <taxon>Arthropoda</taxon>
        <taxon>Crustacea</taxon>
        <taxon>Multicrustacea</taxon>
        <taxon>Malacostraca</taxon>
        <taxon>Eumalacostraca</taxon>
        <taxon>Eucarida</taxon>
        <taxon>Euphausiacea</taxon>
        <taxon>Euphausiidae</taxon>
        <taxon>Meganyctiphanes</taxon>
    </lineage>
</organism>
<dbReference type="AlphaFoldDB" id="A0AAV2SV77"/>
<dbReference type="GO" id="GO:0000978">
    <property type="term" value="F:RNA polymerase II cis-regulatory region sequence-specific DNA binding"/>
    <property type="evidence" value="ECO:0007669"/>
    <property type="project" value="TreeGrafter"/>
</dbReference>
<dbReference type="Proteomes" id="UP001497623">
    <property type="component" value="Unassembled WGS sequence"/>
</dbReference>
<protein>
    <recommendedName>
        <fullName evidence="5">Fork-head domain-containing protein</fullName>
    </recommendedName>
</protein>
<gene>
    <name evidence="6" type="ORF">MNOR_LOCUS42114</name>
</gene>
<sequence>PLSLGYYSAAPPVNVELTTHDSMTPRPDSPLMDHLTGGVGPRDASVYPSVVGRDASVTPPPAVLAPVAIKATVPGGEPGTHMDPHHRLLYQLALAERLRMASVGLAWTPRPTVVHTEGPHVLQVPTLTTGQFMGFGGSRLPSGPWSSGPCGPLGIYGEQLHPFHGPFRGLVDPRLFFPGAPEEPKPQHSYIGLIAIAILSSPDKKLILGDIYQYFLDNYPYFRNRGTGWRNSIRHNLSLNDFFIKAGRAANGKGNYWAIHPANVSDFAKGDYRRRRAQRRVRRHIGLQVDDDSDLEENDTTTPLSPLGPATPPVSPGNLTSSSPGTPFNNDTTTQASLGSRPPRPFDMMSILAPDTPPATSHHPRSLIEALAEDVVPRITPLLRTCSPVCDINIKEDDNVDVDVSTLPLNPEKLDIKITQTTSPGFNFSLSHNLFNYQLPLCRQT</sequence>
<feature type="non-terminal residue" evidence="6">
    <location>
        <position position="1"/>
    </location>
</feature>
<feature type="compositionally biased region" description="Acidic residues" evidence="4">
    <location>
        <begin position="289"/>
        <end position="299"/>
    </location>
</feature>
<dbReference type="InterPro" id="IPR036390">
    <property type="entry name" value="WH_DNA-bd_sf"/>
</dbReference>
<dbReference type="PRINTS" id="PR00053">
    <property type="entry name" value="FORKHEAD"/>
</dbReference>
<evidence type="ECO:0000256" key="1">
    <source>
        <dbReference type="ARBA" id="ARBA00023125"/>
    </source>
</evidence>
<proteinExistence type="predicted"/>
<comment type="caution">
    <text evidence="6">The sequence shown here is derived from an EMBL/GenBank/DDBJ whole genome shotgun (WGS) entry which is preliminary data.</text>
</comment>
<evidence type="ECO:0000313" key="6">
    <source>
        <dbReference type="EMBL" id="CAL4258346.1"/>
    </source>
</evidence>
<dbReference type="SUPFAM" id="SSF46785">
    <property type="entry name" value="Winged helix' DNA-binding domain"/>
    <property type="match status" value="1"/>
</dbReference>
<dbReference type="Pfam" id="PF00250">
    <property type="entry name" value="Forkhead"/>
    <property type="match status" value="1"/>
</dbReference>
<feature type="domain" description="Fork-head" evidence="5">
    <location>
        <begin position="185"/>
        <end position="277"/>
    </location>
</feature>
<evidence type="ECO:0000256" key="4">
    <source>
        <dbReference type="SAM" id="MobiDB-lite"/>
    </source>
</evidence>
<dbReference type="CDD" id="cd20035">
    <property type="entry name" value="FH_FOXQ2-like"/>
    <property type="match status" value="1"/>
</dbReference>
<dbReference type="GO" id="GO:0009653">
    <property type="term" value="P:anatomical structure morphogenesis"/>
    <property type="evidence" value="ECO:0007669"/>
    <property type="project" value="TreeGrafter"/>
</dbReference>
<keyword evidence="2 3" id="KW-0539">Nucleus</keyword>
<dbReference type="InterPro" id="IPR047519">
    <property type="entry name" value="FH_FOXQ2-like"/>
</dbReference>
<dbReference type="GO" id="GO:0030154">
    <property type="term" value="P:cell differentiation"/>
    <property type="evidence" value="ECO:0007669"/>
    <property type="project" value="TreeGrafter"/>
</dbReference>
<dbReference type="InterPro" id="IPR001766">
    <property type="entry name" value="Fork_head_dom"/>
</dbReference>
<evidence type="ECO:0000256" key="3">
    <source>
        <dbReference type="PROSITE-ProRule" id="PRU00089"/>
    </source>
</evidence>
<dbReference type="InterPro" id="IPR018122">
    <property type="entry name" value="TF_fork_head_CS_1"/>
</dbReference>
<dbReference type="InterPro" id="IPR030456">
    <property type="entry name" value="TF_fork_head_CS_2"/>
</dbReference>
<dbReference type="InterPro" id="IPR050211">
    <property type="entry name" value="FOX_domain-containing"/>
</dbReference>
<feature type="region of interest" description="Disordered" evidence="4">
    <location>
        <begin position="283"/>
        <end position="363"/>
    </location>
</feature>
<dbReference type="PROSITE" id="PS50039">
    <property type="entry name" value="FORK_HEAD_3"/>
    <property type="match status" value="1"/>
</dbReference>
<dbReference type="SMART" id="SM00339">
    <property type="entry name" value="FH"/>
    <property type="match status" value="1"/>
</dbReference>
<dbReference type="EMBL" id="CAXKWB010199373">
    <property type="protein sequence ID" value="CAL4258346.1"/>
    <property type="molecule type" value="Genomic_DNA"/>
</dbReference>
<evidence type="ECO:0000259" key="5">
    <source>
        <dbReference type="PROSITE" id="PS50039"/>
    </source>
</evidence>
<dbReference type="PANTHER" id="PTHR11829:SF343">
    <property type="entry name" value="FORK-HEAD DOMAIN-CONTAINING PROTEIN"/>
    <property type="match status" value="1"/>
</dbReference>
<dbReference type="GO" id="GO:0000981">
    <property type="term" value="F:DNA-binding transcription factor activity, RNA polymerase II-specific"/>
    <property type="evidence" value="ECO:0007669"/>
    <property type="project" value="TreeGrafter"/>
</dbReference>
<dbReference type="PANTHER" id="PTHR11829">
    <property type="entry name" value="FORKHEAD BOX PROTEIN"/>
    <property type="match status" value="1"/>
</dbReference>
<dbReference type="PROSITE" id="PS00657">
    <property type="entry name" value="FORK_HEAD_1"/>
    <property type="match status" value="1"/>
</dbReference>
<accession>A0AAV2SV77</accession>
<dbReference type="GO" id="GO:0005634">
    <property type="term" value="C:nucleus"/>
    <property type="evidence" value="ECO:0007669"/>
    <property type="project" value="UniProtKB-SubCell"/>
</dbReference>
<keyword evidence="1 3" id="KW-0238">DNA-binding</keyword>
<keyword evidence="7" id="KW-1185">Reference proteome</keyword>
<comment type="subcellular location">
    <subcellularLocation>
        <location evidence="3">Nucleus</location>
    </subcellularLocation>
</comment>